<keyword evidence="1" id="KW-0812">Transmembrane</keyword>
<evidence type="ECO:0000313" key="2">
    <source>
        <dbReference type="EMBL" id="KKR88938.1"/>
    </source>
</evidence>
<organism evidence="2 3">
    <name type="scientific">Candidatus Wolfebacteria bacterium GW2011_GWB1_41_12</name>
    <dbReference type="NCBI Taxonomy" id="1619006"/>
    <lineage>
        <taxon>Bacteria</taxon>
        <taxon>Candidatus Wolfeibacteriota</taxon>
    </lineage>
</organism>
<keyword evidence="1" id="KW-0472">Membrane</keyword>
<dbReference type="EMBL" id="LCAK01000003">
    <property type="protein sequence ID" value="KKR88938.1"/>
    <property type="molecule type" value="Genomic_DNA"/>
</dbReference>
<accession>A0A0G0UJE0</accession>
<evidence type="ECO:0008006" key="4">
    <source>
        <dbReference type="Google" id="ProtNLM"/>
    </source>
</evidence>
<dbReference type="AlphaFoldDB" id="A0A0G0UJE0"/>
<dbReference type="NCBIfam" id="TIGR02532">
    <property type="entry name" value="IV_pilin_GFxxxE"/>
    <property type="match status" value="1"/>
</dbReference>
<evidence type="ECO:0000313" key="3">
    <source>
        <dbReference type="Proteomes" id="UP000033918"/>
    </source>
</evidence>
<name>A0A0G0UJE0_9BACT</name>
<dbReference type="Proteomes" id="UP000033918">
    <property type="component" value="Unassembled WGS sequence"/>
</dbReference>
<sequence>MRIFKIKNGFTLVELIVSMGLFVVLTSIAVGGFVNVLRNQRIAVSLITVNDNTGLTLEQMAREIRTGYNFSKISNTELEFVNSYNFKVKYRLNGGAIEKGTEFFGTTSYQKITADNVLISVFNINVCGKNINGTTLGNCGKGGNLYFPRITLNLSVTSAEPDIKKLNIFTDIQTTISAR</sequence>
<proteinExistence type="predicted"/>
<feature type="transmembrane region" description="Helical" evidence="1">
    <location>
        <begin position="12"/>
        <end position="34"/>
    </location>
</feature>
<protein>
    <recommendedName>
        <fullName evidence="4">Prepilin-type N-terminal cleavage/methylation domain-containing protein</fullName>
    </recommendedName>
</protein>
<keyword evidence="1" id="KW-1133">Transmembrane helix</keyword>
<gene>
    <name evidence="2" type="ORF">UU38_C0003G0190</name>
</gene>
<reference evidence="2 3" key="1">
    <citation type="journal article" date="2015" name="Nature">
        <title>rRNA introns, odd ribosomes, and small enigmatic genomes across a large radiation of phyla.</title>
        <authorList>
            <person name="Brown C.T."/>
            <person name="Hug L.A."/>
            <person name="Thomas B.C."/>
            <person name="Sharon I."/>
            <person name="Castelle C.J."/>
            <person name="Singh A."/>
            <person name="Wilkins M.J."/>
            <person name="Williams K.H."/>
            <person name="Banfield J.F."/>
        </authorList>
    </citation>
    <scope>NUCLEOTIDE SEQUENCE [LARGE SCALE GENOMIC DNA]</scope>
</reference>
<comment type="caution">
    <text evidence="2">The sequence shown here is derived from an EMBL/GenBank/DDBJ whole genome shotgun (WGS) entry which is preliminary data.</text>
</comment>
<evidence type="ECO:0000256" key="1">
    <source>
        <dbReference type="SAM" id="Phobius"/>
    </source>
</evidence>
<dbReference type="InterPro" id="IPR012902">
    <property type="entry name" value="N_methyl_site"/>
</dbReference>
<dbReference type="Pfam" id="PF07963">
    <property type="entry name" value="N_methyl"/>
    <property type="match status" value="1"/>
</dbReference>